<proteinExistence type="predicted"/>
<comment type="caution">
    <text evidence="4">The sequence shown here is derived from an EMBL/GenBank/DDBJ whole genome shotgun (WGS) entry which is preliminary data.</text>
</comment>
<evidence type="ECO:0000313" key="5">
    <source>
        <dbReference type="Proteomes" id="UP000626109"/>
    </source>
</evidence>
<feature type="compositionally biased region" description="Polar residues" evidence="2">
    <location>
        <begin position="63"/>
        <end position="75"/>
    </location>
</feature>
<dbReference type="GO" id="GO:0004190">
    <property type="term" value="F:aspartic-type endopeptidase activity"/>
    <property type="evidence" value="ECO:0007669"/>
    <property type="project" value="InterPro"/>
</dbReference>
<dbReference type="PROSITE" id="PS00141">
    <property type="entry name" value="ASP_PROTEASE"/>
    <property type="match status" value="1"/>
</dbReference>
<feature type="region of interest" description="Disordered" evidence="2">
    <location>
        <begin position="55"/>
        <end position="75"/>
    </location>
</feature>
<reference evidence="4" key="1">
    <citation type="submission" date="2021-02" db="EMBL/GenBank/DDBJ databases">
        <authorList>
            <person name="Dougan E. K."/>
            <person name="Rhodes N."/>
            <person name="Thang M."/>
            <person name="Chan C."/>
        </authorList>
    </citation>
    <scope>NUCLEOTIDE SEQUENCE</scope>
</reference>
<keyword evidence="1" id="KW-0378">Hydrolase</keyword>
<dbReference type="InterPro" id="IPR001969">
    <property type="entry name" value="Aspartic_peptidase_AS"/>
</dbReference>
<gene>
    <name evidence="4" type="ORF">PGLA2088_LOCUS44057</name>
</gene>
<dbReference type="InterPro" id="IPR021109">
    <property type="entry name" value="Peptidase_aspartic_dom_sf"/>
</dbReference>
<evidence type="ECO:0000313" key="4">
    <source>
        <dbReference type="EMBL" id="CAE8725284.1"/>
    </source>
</evidence>
<name>A0A813LE16_POLGL</name>
<evidence type="ECO:0000256" key="2">
    <source>
        <dbReference type="SAM" id="MobiDB-lite"/>
    </source>
</evidence>
<sequence length="323" mass="34491">MQDRYVGPGYDVATCIVSQPGGGEVSLNFMLDSALTTSMLSPRVAQSLEIQGLSGSGEERRFTSSTASNQRASSVSLPSVRLKGTNVTLGPLRPLVVDFAQDRIGRELGLPIDGMLGMEFYERFGVEVDGDHLRLYEADSVERLAEDEGMVTLTTAPLAAQLLAVSVELARGANSADGPTAVGEDQRVVGILDTGASHTVLNWAAASLLLGFTQAEDEERLVEEHGGTSSFDVSGRRIDMPMFEVALQLRGAGREPQGSCCFQPVEVAIGDIALFATLLGGSTESPAALIGQDLLIQRPMLFAARQRLLCFRSETRATIQLLD</sequence>
<dbReference type="Proteomes" id="UP000626109">
    <property type="component" value="Unassembled WGS sequence"/>
</dbReference>
<dbReference type="GO" id="GO:0006508">
    <property type="term" value="P:proteolysis"/>
    <property type="evidence" value="ECO:0007669"/>
    <property type="project" value="InterPro"/>
</dbReference>
<dbReference type="EMBL" id="CAJNNW010035041">
    <property type="protein sequence ID" value="CAE8725284.1"/>
    <property type="molecule type" value="Genomic_DNA"/>
</dbReference>
<dbReference type="InterPro" id="IPR001995">
    <property type="entry name" value="Peptidase_A2_cat"/>
</dbReference>
<dbReference type="Gene3D" id="2.40.70.10">
    <property type="entry name" value="Acid Proteases"/>
    <property type="match status" value="1"/>
</dbReference>
<dbReference type="PROSITE" id="PS50175">
    <property type="entry name" value="ASP_PROT_RETROV"/>
    <property type="match status" value="1"/>
</dbReference>
<dbReference type="Pfam" id="PF13650">
    <property type="entry name" value="Asp_protease_2"/>
    <property type="match status" value="1"/>
</dbReference>
<organism evidence="4 5">
    <name type="scientific">Polarella glacialis</name>
    <name type="common">Dinoflagellate</name>
    <dbReference type="NCBI Taxonomy" id="89957"/>
    <lineage>
        <taxon>Eukaryota</taxon>
        <taxon>Sar</taxon>
        <taxon>Alveolata</taxon>
        <taxon>Dinophyceae</taxon>
        <taxon>Suessiales</taxon>
        <taxon>Suessiaceae</taxon>
        <taxon>Polarella</taxon>
    </lineage>
</organism>
<evidence type="ECO:0000259" key="3">
    <source>
        <dbReference type="PROSITE" id="PS50175"/>
    </source>
</evidence>
<dbReference type="AlphaFoldDB" id="A0A813LE16"/>
<evidence type="ECO:0000256" key="1">
    <source>
        <dbReference type="ARBA" id="ARBA00022801"/>
    </source>
</evidence>
<protein>
    <recommendedName>
        <fullName evidence="3">Peptidase A2 domain-containing protein</fullName>
    </recommendedName>
</protein>
<accession>A0A813LE16</accession>
<feature type="domain" description="Peptidase A2" evidence="3">
    <location>
        <begin position="188"/>
        <end position="294"/>
    </location>
</feature>